<keyword evidence="3" id="KW-1185">Reference proteome</keyword>
<evidence type="ECO:0000256" key="1">
    <source>
        <dbReference type="SAM" id="MobiDB-lite"/>
    </source>
</evidence>
<dbReference type="AlphaFoldDB" id="A0A2I0JVN2"/>
<gene>
    <name evidence="2" type="ORF">CRG98_019234</name>
</gene>
<evidence type="ECO:0000313" key="3">
    <source>
        <dbReference type="Proteomes" id="UP000233551"/>
    </source>
</evidence>
<dbReference type="Proteomes" id="UP000233551">
    <property type="component" value="Unassembled WGS sequence"/>
</dbReference>
<proteinExistence type="predicted"/>
<evidence type="ECO:0000313" key="2">
    <source>
        <dbReference type="EMBL" id="PKI60374.1"/>
    </source>
</evidence>
<reference evidence="2 3" key="1">
    <citation type="submission" date="2017-11" db="EMBL/GenBank/DDBJ databases">
        <title>De-novo sequencing of pomegranate (Punica granatum L.) genome.</title>
        <authorList>
            <person name="Akparov Z."/>
            <person name="Amiraslanov A."/>
            <person name="Hajiyeva S."/>
            <person name="Abbasov M."/>
            <person name="Kaur K."/>
            <person name="Hamwieh A."/>
            <person name="Solovyev V."/>
            <person name="Salamov A."/>
            <person name="Braich B."/>
            <person name="Kosarev P."/>
            <person name="Mahmoud A."/>
            <person name="Hajiyev E."/>
            <person name="Babayeva S."/>
            <person name="Izzatullayeva V."/>
            <person name="Mammadov A."/>
            <person name="Mammadov A."/>
            <person name="Sharifova S."/>
            <person name="Ojaghi J."/>
            <person name="Eynullazada K."/>
            <person name="Bayramov B."/>
            <person name="Abdulazimova A."/>
            <person name="Shahmuradov I."/>
        </authorList>
    </citation>
    <scope>NUCLEOTIDE SEQUENCE [LARGE SCALE GENOMIC DNA]</scope>
    <source>
        <strain evidence="3">cv. AG2017</strain>
        <tissue evidence="2">Leaf</tissue>
    </source>
</reference>
<name>A0A2I0JVN2_PUNGR</name>
<organism evidence="2 3">
    <name type="scientific">Punica granatum</name>
    <name type="common">Pomegranate</name>
    <dbReference type="NCBI Taxonomy" id="22663"/>
    <lineage>
        <taxon>Eukaryota</taxon>
        <taxon>Viridiplantae</taxon>
        <taxon>Streptophyta</taxon>
        <taxon>Embryophyta</taxon>
        <taxon>Tracheophyta</taxon>
        <taxon>Spermatophyta</taxon>
        <taxon>Magnoliopsida</taxon>
        <taxon>eudicotyledons</taxon>
        <taxon>Gunneridae</taxon>
        <taxon>Pentapetalae</taxon>
        <taxon>rosids</taxon>
        <taxon>malvids</taxon>
        <taxon>Myrtales</taxon>
        <taxon>Lythraceae</taxon>
        <taxon>Punica</taxon>
    </lineage>
</organism>
<feature type="compositionally biased region" description="Polar residues" evidence="1">
    <location>
        <begin position="23"/>
        <end position="38"/>
    </location>
</feature>
<comment type="caution">
    <text evidence="2">The sequence shown here is derived from an EMBL/GenBank/DDBJ whole genome shotgun (WGS) entry which is preliminary data.</text>
</comment>
<feature type="region of interest" description="Disordered" evidence="1">
    <location>
        <begin position="1"/>
        <end position="38"/>
    </location>
</feature>
<sequence>MEAGIGHGKGQQASRGKARRGETSGSKESATLSGSTEGVCNYGMRLQQKISRTVNNPGNSVLAIRLVLCTESFDK</sequence>
<protein>
    <submittedName>
        <fullName evidence="2">Uncharacterized protein</fullName>
    </submittedName>
</protein>
<accession>A0A2I0JVN2</accession>
<dbReference type="EMBL" id="PGOL01001166">
    <property type="protein sequence ID" value="PKI60374.1"/>
    <property type="molecule type" value="Genomic_DNA"/>
</dbReference>